<protein>
    <submittedName>
        <fullName evidence="1">Uncharacterized protein</fullName>
    </submittedName>
</protein>
<accession>A0ABN8P6W3</accession>
<proteinExistence type="predicted"/>
<gene>
    <name evidence="1" type="ORF">PLOB_00037780</name>
</gene>
<dbReference type="Proteomes" id="UP001159405">
    <property type="component" value="Unassembled WGS sequence"/>
</dbReference>
<keyword evidence="2" id="KW-1185">Reference proteome</keyword>
<reference evidence="1 2" key="1">
    <citation type="submission" date="2022-05" db="EMBL/GenBank/DDBJ databases">
        <authorList>
            <consortium name="Genoscope - CEA"/>
            <person name="William W."/>
        </authorList>
    </citation>
    <scope>NUCLEOTIDE SEQUENCE [LARGE SCALE GENOMIC DNA]</scope>
</reference>
<name>A0ABN8P6W3_9CNID</name>
<evidence type="ECO:0000313" key="1">
    <source>
        <dbReference type="EMBL" id="CAH3135150.1"/>
    </source>
</evidence>
<sequence length="168" mass="18704">QFQATGELSDLFCQRKEVICSPHSEGLSDVKGLTKSFLLVPVLSSLCAERLAHTDAMKLFPFVVFIVLVFTLTVPEDSEGKKPPPWLKEAMKILGKGIKKSHYARCKIIDAPANLNCPKNAYGVGSSEGMARKAAKYVYSNFPKIWKKTCSKYLDEDSCEVYSITNNF</sequence>
<comment type="caution">
    <text evidence="1">The sequence shown here is derived from an EMBL/GenBank/DDBJ whole genome shotgun (WGS) entry which is preliminary data.</text>
</comment>
<evidence type="ECO:0000313" key="2">
    <source>
        <dbReference type="Proteomes" id="UP001159405"/>
    </source>
</evidence>
<dbReference type="EMBL" id="CALNXK010000055">
    <property type="protein sequence ID" value="CAH3135150.1"/>
    <property type="molecule type" value="Genomic_DNA"/>
</dbReference>
<organism evidence="1 2">
    <name type="scientific">Porites lobata</name>
    <dbReference type="NCBI Taxonomy" id="104759"/>
    <lineage>
        <taxon>Eukaryota</taxon>
        <taxon>Metazoa</taxon>
        <taxon>Cnidaria</taxon>
        <taxon>Anthozoa</taxon>
        <taxon>Hexacorallia</taxon>
        <taxon>Scleractinia</taxon>
        <taxon>Fungiina</taxon>
        <taxon>Poritidae</taxon>
        <taxon>Porites</taxon>
    </lineage>
</organism>
<feature type="non-terminal residue" evidence="1">
    <location>
        <position position="1"/>
    </location>
</feature>